<dbReference type="VEuPathDB" id="TriTrypDB:LPAL13_300022200"/>
<sequence>MRSVAAAETVAAPSGPETSIYVCASVLSVSSSAGCISCAHMSQSSLASSTASEDASASPSTDSCDILPASSLSALTDAEDTAATASVTLSVFTCSSVDGDADAGAPPVLHDSMWSLGAPLVNSSAITTVMAVATDVLYQPPEDLPSLQPLPSTNAVQLRGSTANVAVMEHESGTEALQAVQFVSLSNSHDDPGSLGEALSSTATKIPSSPAFSGLVSDASTLQHGVASSLPTATLAPPAEFSVLFVPTVATDPDRPNDILAPSLAGASLASSDSSSLSQSQERARTTPIVACDSAEATTRVEHLCMGISLPIGESVSSPAICCTTASTGGQSAAHSQPSPPLADLSMSAITPDRKNAVVQLPRVGNAEGGVSGEEALLDSAETHVVFGDTRIAEPTLSLSSVTANRHGGESPQAESGAAFEASTKATPLLTQPADVSEKPTLPTAPASSGLDAARHDRSARKWCAASAESPATPKAANAPPASRKRRRVSLMSPHRQSRLPVEQSESEEKLTEEAEPAPSLSAHPGGGPLLATAVECMSTACAGEGTCKRFTWAQTHAPATVSLAVRASGDDGDQEEKRQVVRVPPGEAHKRDAADVDVGSSSLANERVEPLKDLHKPYDHRARIAYGAQADSTAHPCPRNAPLVTSTGHVGADSDEEASTMSPPQFSVATGASAATGRTTANSLSVSNLTTDSALATSGVNSARSKRSPRNAQGTTSAPRKETVSKVLTKEAVTPAPSLSAPSKPVLNLAGVNVQALLAEGTDPPPLYTRRQRRTRRRSALAEDHPLFAEHRDLWENDPSGRIFPRAPFASDADVLNSLIEWTDSPALVYAQLLWRYVPGLFLRLAMHDGDVTPCVKVEPKVDADTRMKQEKME</sequence>
<evidence type="ECO:0000313" key="2">
    <source>
        <dbReference type="Proteomes" id="UP000063063"/>
    </source>
</evidence>
<dbReference type="AlphaFoldDB" id="A0A088RYM5"/>
<dbReference type="OrthoDB" id="267465at2759"/>
<organism evidence="1 2">
    <name type="scientific">Leishmania panamensis</name>
    <dbReference type="NCBI Taxonomy" id="5679"/>
    <lineage>
        <taxon>Eukaryota</taxon>
        <taxon>Discoba</taxon>
        <taxon>Euglenozoa</taxon>
        <taxon>Kinetoplastea</taxon>
        <taxon>Metakinetoplastina</taxon>
        <taxon>Trypanosomatida</taxon>
        <taxon>Trypanosomatidae</taxon>
        <taxon>Leishmaniinae</taxon>
        <taxon>Leishmania</taxon>
        <taxon>Leishmania guyanensis species complex</taxon>
    </lineage>
</organism>
<evidence type="ECO:0000313" key="1">
    <source>
        <dbReference type="EMBL" id="AIO00405.2"/>
    </source>
</evidence>
<dbReference type="VEuPathDB" id="TriTrypDB:LPMP_301800"/>
<name>A0A088RYM5_LEIPA</name>
<protein>
    <submittedName>
        <fullName evidence="1">Uncharacterized protein</fullName>
    </submittedName>
</protein>
<keyword evidence="2" id="KW-1185">Reference proteome</keyword>
<dbReference type="eggNOG" id="ENOG502S9R6">
    <property type="taxonomic scope" value="Eukaryota"/>
</dbReference>
<proteinExistence type="predicted"/>
<dbReference type="Proteomes" id="UP000063063">
    <property type="component" value="Chromosome 30"/>
</dbReference>
<dbReference type="RefSeq" id="XP_010701205.1">
    <property type="nucleotide sequence ID" value="XM_010702903.1"/>
</dbReference>
<accession>A0A088RYM5</accession>
<dbReference type="KEGG" id="lpan:LPMP_301800"/>
<gene>
    <name evidence="1" type="ORF">LPMP_301800</name>
</gene>
<dbReference type="GeneID" id="22577233"/>
<dbReference type="EMBL" id="CP009399">
    <property type="protein sequence ID" value="AIO00405.2"/>
    <property type="molecule type" value="Genomic_DNA"/>
</dbReference>
<reference evidence="1 2" key="1">
    <citation type="journal article" date="2015" name="Sci. Rep.">
        <title>The genome of Leishmania panamensis: insights into genomics of the L. (Viannia) subgenus.</title>
        <authorList>
            <person name="Llanes A."/>
            <person name="Restrepo C.M."/>
            <person name="Vecchio G.D."/>
            <person name="Anguizola F.J."/>
            <person name="Lleonart R."/>
        </authorList>
    </citation>
    <scope>NUCLEOTIDE SEQUENCE [LARGE SCALE GENOMIC DNA]</scope>
    <source>
        <strain evidence="1 2">MHOM/PA/94/PSC-1</strain>
    </source>
</reference>